<dbReference type="Proteomes" id="UP000031246">
    <property type="component" value="Unassembled WGS sequence"/>
</dbReference>
<dbReference type="Pfam" id="PF09527">
    <property type="entry name" value="ATPase_gene1"/>
    <property type="match status" value="1"/>
</dbReference>
<keyword evidence="1" id="KW-0472">Membrane</keyword>
<keyword evidence="1" id="KW-0812">Transmembrane</keyword>
<gene>
    <name evidence="2" type="ORF">OC25_02655</name>
</gene>
<organism evidence="2 3">
    <name type="scientific">Pedobacter kyungheensis</name>
    <dbReference type="NCBI Taxonomy" id="1069985"/>
    <lineage>
        <taxon>Bacteria</taxon>
        <taxon>Pseudomonadati</taxon>
        <taxon>Bacteroidota</taxon>
        <taxon>Sphingobacteriia</taxon>
        <taxon>Sphingobacteriales</taxon>
        <taxon>Sphingobacteriaceae</taxon>
        <taxon>Pedobacter</taxon>
    </lineage>
</organism>
<dbReference type="AlphaFoldDB" id="A0A0C1DGC3"/>
<accession>A0A0C1DGC3</accession>
<protein>
    <recommendedName>
        <fullName evidence="4">F0F1-ATPase subunit</fullName>
    </recommendedName>
</protein>
<dbReference type="InterPro" id="IPR032820">
    <property type="entry name" value="ATPase_put"/>
</dbReference>
<reference evidence="2 3" key="1">
    <citation type="submission" date="2014-10" db="EMBL/GenBank/DDBJ databases">
        <title>Pedobacter Kyungheensis.</title>
        <authorList>
            <person name="Anderson B.M."/>
            <person name="Newman J.D."/>
        </authorList>
    </citation>
    <scope>NUCLEOTIDE SEQUENCE [LARGE SCALE GENOMIC DNA]</scope>
    <source>
        <strain evidence="2 3">KACC 16221</strain>
    </source>
</reference>
<sequence length="74" mass="8125">MENPKEEDTKKKVNTAAKYSAIGFQMIATIGLLTFIGYKIDEHRHSKTNLITAAFALAGVGIALYQAIRQVTRG</sequence>
<feature type="transmembrane region" description="Helical" evidence="1">
    <location>
        <begin position="20"/>
        <end position="38"/>
    </location>
</feature>
<dbReference type="EMBL" id="JSYN01000002">
    <property type="protein sequence ID" value="KIA96641.1"/>
    <property type="molecule type" value="Genomic_DNA"/>
</dbReference>
<evidence type="ECO:0008006" key="4">
    <source>
        <dbReference type="Google" id="ProtNLM"/>
    </source>
</evidence>
<evidence type="ECO:0000256" key="1">
    <source>
        <dbReference type="SAM" id="Phobius"/>
    </source>
</evidence>
<evidence type="ECO:0000313" key="3">
    <source>
        <dbReference type="Proteomes" id="UP000031246"/>
    </source>
</evidence>
<dbReference type="OrthoDB" id="9798708at2"/>
<name>A0A0C1DGC3_9SPHI</name>
<keyword evidence="1" id="KW-1133">Transmembrane helix</keyword>
<dbReference type="RefSeq" id="WP_039471374.1">
    <property type="nucleotide sequence ID" value="NZ_JSYN01000002.1"/>
</dbReference>
<comment type="caution">
    <text evidence="2">The sequence shown here is derived from an EMBL/GenBank/DDBJ whole genome shotgun (WGS) entry which is preliminary data.</text>
</comment>
<evidence type="ECO:0000313" key="2">
    <source>
        <dbReference type="EMBL" id="KIA96641.1"/>
    </source>
</evidence>
<feature type="transmembrane region" description="Helical" evidence="1">
    <location>
        <begin position="50"/>
        <end position="68"/>
    </location>
</feature>
<proteinExistence type="predicted"/>
<keyword evidence="3" id="KW-1185">Reference proteome</keyword>